<comment type="caution">
    <text evidence="7">The sequence shown here is derived from an EMBL/GenBank/DDBJ whole genome shotgun (WGS) entry which is preliminary data.</text>
</comment>
<gene>
    <name evidence="7" type="ORF">F3N42_13855</name>
</gene>
<feature type="transmembrane region" description="Helical" evidence="5">
    <location>
        <begin position="488"/>
        <end position="508"/>
    </location>
</feature>
<protein>
    <submittedName>
        <fullName evidence="7">ABC transporter permease subunit</fullName>
    </submittedName>
</protein>
<keyword evidence="5" id="KW-0813">Transport</keyword>
<feature type="transmembrane region" description="Helical" evidence="5">
    <location>
        <begin position="645"/>
        <end position="665"/>
    </location>
</feature>
<dbReference type="SUPFAM" id="SSF161098">
    <property type="entry name" value="MetI-like"/>
    <property type="match status" value="2"/>
</dbReference>
<feature type="transmembrane region" description="Helical" evidence="5">
    <location>
        <begin position="714"/>
        <end position="735"/>
    </location>
</feature>
<dbReference type="AlphaFoldDB" id="A0A5N0T4S7"/>
<dbReference type="InterPro" id="IPR000515">
    <property type="entry name" value="MetI-like"/>
</dbReference>
<dbReference type="InterPro" id="IPR036322">
    <property type="entry name" value="WD40_repeat_dom_sf"/>
</dbReference>
<evidence type="ECO:0000256" key="3">
    <source>
        <dbReference type="ARBA" id="ARBA00022989"/>
    </source>
</evidence>
<feature type="transmembrane region" description="Helical" evidence="5">
    <location>
        <begin position="549"/>
        <end position="571"/>
    </location>
</feature>
<accession>A0A5N0T4S7</accession>
<evidence type="ECO:0000259" key="6">
    <source>
        <dbReference type="PROSITE" id="PS50928"/>
    </source>
</evidence>
<dbReference type="PANTHER" id="PTHR42727">
    <property type="entry name" value="PHOSPHATE TRANSPORT SYSTEM PERMEASE PROTEIN"/>
    <property type="match status" value="1"/>
</dbReference>
<proteinExistence type="inferred from homology"/>
<organism evidence="7 8">
    <name type="scientific">Marinihelvus fidelis</name>
    <dbReference type="NCBI Taxonomy" id="2613842"/>
    <lineage>
        <taxon>Bacteria</taxon>
        <taxon>Pseudomonadati</taxon>
        <taxon>Pseudomonadota</taxon>
        <taxon>Gammaproteobacteria</taxon>
        <taxon>Chromatiales</taxon>
        <taxon>Wenzhouxiangellaceae</taxon>
        <taxon>Marinihelvus</taxon>
    </lineage>
</organism>
<feature type="transmembrane region" description="Helical" evidence="5">
    <location>
        <begin position="32"/>
        <end position="54"/>
    </location>
</feature>
<evidence type="ECO:0000313" key="8">
    <source>
        <dbReference type="Proteomes" id="UP000325372"/>
    </source>
</evidence>
<keyword evidence="3 5" id="KW-1133">Transmembrane helix</keyword>
<evidence type="ECO:0000256" key="1">
    <source>
        <dbReference type="ARBA" id="ARBA00004651"/>
    </source>
</evidence>
<dbReference type="GO" id="GO:0005886">
    <property type="term" value="C:plasma membrane"/>
    <property type="evidence" value="ECO:0007669"/>
    <property type="project" value="UniProtKB-SubCell"/>
</dbReference>
<comment type="subcellular location">
    <subcellularLocation>
        <location evidence="1 5">Cell membrane</location>
        <topology evidence="1 5">Multi-pass membrane protein</topology>
    </subcellularLocation>
</comment>
<dbReference type="InterPro" id="IPR035906">
    <property type="entry name" value="MetI-like_sf"/>
</dbReference>
<evidence type="ECO:0000313" key="7">
    <source>
        <dbReference type="EMBL" id="KAA9129862.1"/>
    </source>
</evidence>
<feature type="transmembrane region" description="Helical" evidence="5">
    <location>
        <begin position="600"/>
        <end position="624"/>
    </location>
</feature>
<dbReference type="PROSITE" id="PS50928">
    <property type="entry name" value="ABC_TM1"/>
    <property type="match status" value="1"/>
</dbReference>
<dbReference type="EMBL" id="VYXP01000010">
    <property type="protein sequence ID" value="KAA9129862.1"/>
    <property type="molecule type" value="Genomic_DNA"/>
</dbReference>
<keyword evidence="4 5" id="KW-0472">Membrane</keyword>
<evidence type="ECO:0000256" key="5">
    <source>
        <dbReference type="RuleBase" id="RU363032"/>
    </source>
</evidence>
<dbReference type="SUPFAM" id="SSF50978">
    <property type="entry name" value="WD40 repeat-like"/>
    <property type="match status" value="1"/>
</dbReference>
<feature type="domain" description="ABC transmembrane type-1" evidence="6">
    <location>
        <begin position="447"/>
        <end position="735"/>
    </location>
</feature>
<dbReference type="Pfam" id="PF00528">
    <property type="entry name" value="BPD_transp_1"/>
    <property type="match status" value="1"/>
</dbReference>
<dbReference type="PANTHER" id="PTHR42727:SF1">
    <property type="entry name" value="PHOSPHATE TRANSPORT SYSTEM PERMEASE"/>
    <property type="match status" value="1"/>
</dbReference>
<name>A0A5N0T4S7_9GAMM</name>
<evidence type="ECO:0000256" key="2">
    <source>
        <dbReference type="ARBA" id="ARBA00022692"/>
    </source>
</evidence>
<reference evidence="7 8" key="1">
    <citation type="submission" date="2019-09" db="EMBL/GenBank/DDBJ databases">
        <title>Wenzhouxiangella sp. Genome sequencing and assembly.</title>
        <authorList>
            <person name="Zhang R."/>
        </authorList>
    </citation>
    <scope>NUCLEOTIDE SEQUENCE [LARGE SCALE GENOMIC DNA]</scope>
    <source>
        <strain evidence="7 8">W260</strain>
    </source>
</reference>
<dbReference type="GO" id="GO:0055085">
    <property type="term" value="P:transmembrane transport"/>
    <property type="evidence" value="ECO:0007669"/>
    <property type="project" value="InterPro"/>
</dbReference>
<feature type="transmembrane region" description="Helical" evidence="5">
    <location>
        <begin position="453"/>
        <end position="476"/>
    </location>
</feature>
<comment type="similarity">
    <text evidence="5">Belongs to the binding-protein-dependent transport system permease family.</text>
</comment>
<keyword evidence="8" id="KW-1185">Reference proteome</keyword>
<feature type="transmembrane region" description="Helical" evidence="5">
    <location>
        <begin position="514"/>
        <end position="537"/>
    </location>
</feature>
<keyword evidence="2 5" id="KW-0812">Transmembrane</keyword>
<evidence type="ECO:0000256" key="4">
    <source>
        <dbReference type="ARBA" id="ARBA00023136"/>
    </source>
</evidence>
<dbReference type="CDD" id="cd06261">
    <property type="entry name" value="TM_PBP2"/>
    <property type="match status" value="1"/>
</dbReference>
<dbReference type="RefSeq" id="WP_150865083.1">
    <property type="nucleotide sequence ID" value="NZ_VYXP01000010.1"/>
</dbReference>
<dbReference type="Gene3D" id="1.10.3720.10">
    <property type="entry name" value="MetI-like"/>
    <property type="match status" value="1"/>
</dbReference>
<sequence>MIDSPAAGKGRARARDPRYQLWRGRKDRVARWVITGGGLAVFASMVAILLYLAWETAPLFSGADEDTVTLESGPDWRAADTRLLVLDERGQAGLRVGVGGAATFFSLPGFERLGRTPLASDAGRATAAAEDLESPGTFAVAFADGRAVVARYRFMMDFSDGVEAARSVGRLEFPHGEAPLALAPGAVTALAARDHPDGLLLAALSGGDLHIHQQSLQQNFLTGESQVESTTASVELPFEATTLALDGQRRWAYVGDSNGGIHRFSLPGLEESGVIRPGTRAITAMRMLLGGTSLLAGDAGGVIRQAFPVRENDTGPARLTVVREFAAHDNAIIDIHPEYRRRGFLSLDAGGELGVHYTTSDRTLMRRPLVEATPAVLALTPRADGVFSLGANGVARWTTLDNPHPEVSMGTLWSETWYENYPGPRHTWQSSAATNDFEPKFSLVPLVFGTLKAAIYAMLFAVPLALLGAAYTAVFMAPALRRRIKPMIEIMAALPTVILGFLAGLWLAPWLEAHLAGVFALAVVLPTGVLALAWGWHRAGLRRRLALPLGWEPLVLLPVLLVLGALALWLADPLQNLFFGGDLRTWLTLEGGVSYDQRNALVVGIAMGFAVVPTIFSIAEDALFAVPRSLSDGSLALGATRWQTLVKVVLPTASPGIFSGLMIGFGRAVGETMIVLMATGNTPITDWNLFEGMRTLAANIAVEMPESAVHSTHYRILFLSALVLFVFTFIVNTGAELVRQRLRARYSSL</sequence>
<dbReference type="Proteomes" id="UP000325372">
    <property type="component" value="Unassembled WGS sequence"/>
</dbReference>